<evidence type="ECO:0000313" key="1">
    <source>
        <dbReference type="EMBL" id="GLS27187.1"/>
    </source>
</evidence>
<dbReference type="Proteomes" id="UP001156870">
    <property type="component" value="Unassembled WGS sequence"/>
</dbReference>
<keyword evidence="2" id="KW-1185">Reference proteome</keyword>
<name>A0AA37WQG0_9GAMM</name>
<protein>
    <submittedName>
        <fullName evidence="1">Uncharacterized protein</fullName>
    </submittedName>
</protein>
<gene>
    <name evidence="1" type="ORF">GCM10007877_29060</name>
</gene>
<proteinExistence type="predicted"/>
<reference evidence="1 2" key="1">
    <citation type="journal article" date="2014" name="Int. J. Syst. Evol. Microbiol.">
        <title>Complete genome sequence of Corynebacterium casei LMG S-19264T (=DSM 44701T), isolated from a smear-ripened cheese.</title>
        <authorList>
            <consortium name="US DOE Joint Genome Institute (JGI-PGF)"/>
            <person name="Walter F."/>
            <person name="Albersmeier A."/>
            <person name="Kalinowski J."/>
            <person name="Ruckert C."/>
        </authorList>
    </citation>
    <scope>NUCLEOTIDE SEQUENCE [LARGE SCALE GENOMIC DNA]</scope>
    <source>
        <strain evidence="1 2">NBRC 110095</strain>
    </source>
</reference>
<dbReference type="AlphaFoldDB" id="A0AA37WQG0"/>
<evidence type="ECO:0000313" key="2">
    <source>
        <dbReference type="Proteomes" id="UP001156870"/>
    </source>
</evidence>
<dbReference type="EMBL" id="BSPD01000067">
    <property type="protein sequence ID" value="GLS27187.1"/>
    <property type="molecule type" value="Genomic_DNA"/>
</dbReference>
<comment type="caution">
    <text evidence="1">The sequence shown here is derived from an EMBL/GenBank/DDBJ whole genome shotgun (WGS) entry which is preliminary data.</text>
</comment>
<accession>A0AA37WQG0</accession>
<sequence>MEKDECGAWVSMLVFEKAVVEKQIHKKNTAVSVRCRRAERGMSIIGSLEGVIKRYKK</sequence>
<organism evidence="1 2">
    <name type="scientific">Marinibactrum halimedae</name>
    <dbReference type="NCBI Taxonomy" id="1444977"/>
    <lineage>
        <taxon>Bacteria</taxon>
        <taxon>Pseudomonadati</taxon>
        <taxon>Pseudomonadota</taxon>
        <taxon>Gammaproteobacteria</taxon>
        <taxon>Cellvibrionales</taxon>
        <taxon>Cellvibrionaceae</taxon>
        <taxon>Marinibactrum</taxon>
    </lineage>
</organism>